<name>A2FVK4_TRIV3</name>
<dbReference type="VEuPathDB" id="TrichDB:TVAG_144700"/>
<organism evidence="3 4">
    <name type="scientific">Trichomonas vaginalis (strain ATCC PRA-98 / G3)</name>
    <dbReference type="NCBI Taxonomy" id="412133"/>
    <lineage>
        <taxon>Eukaryota</taxon>
        <taxon>Metamonada</taxon>
        <taxon>Parabasalia</taxon>
        <taxon>Trichomonadida</taxon>
        <taxon>Trichomonadidae</taxon>
        <taxon>Trichomonas</taxon>
    </lineage>
</organism>
<dbReference type="InterPro" id="IPR008254">
    <property type="entry name" value="Flavodoxin/NO_synth"/>
</dbReference>
<reference evidence="3" key="1">
    <citation type="submission" date="2006-10" db="EMBL/GenBank/DDBJ databases">
        <authorList>
            <person name="Amadeo P."/>
            <person name="Zhao Q."/>
            <person name="Wortman J."/>
            <person name="Fraser-Liggett C."/>
            <person name="Carlton J."/>
        </authorList>
    </citation>
    <scope>NUCLEOTIDE SEQUENCE</scope>
    <source>
        <strain evidence="3">G3</strain>
    </source>
</reference>
<protein>
    <submittedName>
        <fullName evidence="3">Flavodoxin family protein</fullName>
    </submittedName>
</protein>
<dbReference type="VEuPathDB" id="TrichDB:TVAGG3_0745870"/>
<dbReference type="PRINTS" id="PR00369">
    <property type="entry name" value="FLAVODOXIN"/>
</dbReference>
<dbReference type="PANTHER" id="PTHR19384">
    <property type="entry name" value="NITRIC OXIDE SYNTHASE-RELATED"/>
    <property type="match status" value="1"/>
</dbReference>
<dbReference type="KEGG" id="tva:4748741"/>
<dbReference type="Pfam" id="PF00258">
    <property type="entry name" value="Flavodoxin_1"/>
    <property type="match status" value="1"/>
</dbReference>
<dbReference type="SUPFAM" id="SSF52218">
    <property type="entry name" value="Flavoproteins"/>
    <property type="match status" value="1"/>
</dbReference>
<dbReference type="PROSITE" id="PS50902">
    <property type="entry name" value="FLAVODOXIN_LIKE"/>
    <property type="match status" value="1"/>
</dbReference>
<evidence type="ECO:0000256" key="1">
    <source>
        <dbReference type="ARBA" id="ARBA00022630"/>
    </source>
</evidence>
<dbReference type="GO" id="GO:0010181">
    <property type="term" value="F:FMN binding"/>
    <property type="evidence" value="ECO:0007669"/>
    <property type="project" value="InterPro"/>
</dbReference>
<dbReference type="InParanoid" id="A2FVK4"/>
<feature type="domain" description="Flavodoxin-like" evidence="2">
    <location>
        <begin position="5"/>
        <end position="142"/>
    </location>
</feature>
<dbReference type="InterPro" id="IPR029039">
    <property type="entry name" value="Flavoprotein-like_sf"/>
</dbReference>
<dbReference type="eggNOG" id="KOG1159">
    <property type="taxonomic scope" value="Eukaryota"/>
</dbReference>
<dbReference type="Gene3D" id="3.40.50.360">
    <property type="match status" value="1"/>
</dbReference>
<evidence type="ECO:0000313" key="3">
    <source>
        <dbReference type="EMBL" id="EAX91048.1"/>
    </source>
</evidence>
<proteinExistence type="predicted"/>
<dbReference type="InterPro" id="IPR001094">
    <property type="entry name" value="Flavdoxin-like"/>
</dbReference>
<dbReference type="EMBL" id="DS114061">
    <property type="protein sequence ID" value="EAX91048.1"/>
    <property type="molecule type" value="Genomic_DNA"/>
</dbReference>
<keyword evidence="1" id="KW-0285">Flavoprotein</keyword>
<keyword evidence="4" id="KW-1185">Reference proteome</keyword>
<dbReference type="RefSeq" id="XP_001303978.1">
    <property type="nucleotide sequence ID" value="XM_001303977.1"/>
</dbReference>
<sequence length="146" mass="16312">MLERSMIAYATQRGTAAAAAQRFSEILHMPVSSVTDIHPADLKQYNKIVLVVSNYGHGEAPPQCEAFFEEFFAIKDPDYFNGVQFAVFGCGSSKKAPYYLTFTKNVEQKMIELGATKIAEMGFVDSKNPDKSAIETWPVQLKFDEL</sequence>
<dbReference type="OrthoDB" id="1856718at2759"/>
<gene>
    <name evidence="3" type="ORF">TVAG_144700</name>
</gene>
<evidence type="ECO:0000313" key="4">
    <source>
        <dbReference type="Proteomes" id="UP000001542"/>
    </source>
</evidence>
<accession>A2FVK4</accession>
<reference evidence="3" key="2">
    <citation type="journal article" date="2007" name="Science">
        <title>Draft genome sequence of the sexually transmitted pathogen Trichomonas vaginalis.</title>
        <authorList>
            <person name="Carlton J.M."/>
            <person name="Hirt R.P."/>
            <person name="Silva J.C."/>
            <person name="Delcher A.L."/>
            <person name="Schatz M."/>
            <person name="Zhao Q."/>
            <person name="Wortman J.R."/>
            <person name="Bidwell S.L."/>
            <person name="Alsmark U.C.M."/>
            <person name="Besteiro S."/>
            <person name="Sicheritz-Ponten T."/>
            <person name="Noel C.J."/>
            <person name="Dacks J.B."/>
            <person name="Foster P.G."/>
            <person name="Simillion C."/>
            <person name="Van de Peer Y."/>
            <person name="Miranda-Saavedra D."/>
            <person name="Barton G.J."/>
            <person name="Westrop G.D."/>
            <person name="Mueller S."/>
            <person name="Dessi D."/>
            <person name="Fiori P.L."/>
            <person name="Ren Q."/>
            <person name="Paulsen I."/>
            <person name="Zhang H."/>
            <person name="Bastida-Corcuera F.D."/>
            <person name="Simoes-Barbosa A."/>
            <person name="Brown M.T."/>
            <person name="Hayes R.D."/>
            <person name="Mukherjee M."/>
            <person name="Okumura C.Y."/>
            <person name="Schneider R."/>
            <person name="Smith A.J."/>
            <person name="Vanacova S."/>
            <person name="Villalvazo M."/>
            <person name="Haas B.J."/>
            <person name="Pertea M."/>
            <person name="Feldblyum T.V."/>
            <person name="Utterback T.R."/>
            <person name="Shu C.L."/>
            <person name="Osoegawa K."/>
            <person name="de Jong P.J."/>
            <person name="Hrdy I."/>
            <person name="Horvathova L."/>
            <person name="Zubacova Z."/>
            <person name="Dolezal P."/>
            <person name="Malik S.B."/>
            <person name="Logsdon J.M. Jr."/>
            <person name="Henze K."/>
            <person name="Gupta A."/>
            <person name="Wang C.C."/>
            <person name="Dunne R.L."/>
            <person name="Upcroft J.A."/>
            <person name="Upcroft P."/>
            <person name="White O."/>
            <person name="Salzberg S.L."/>
            <person name="Tang P."/>
            <person name="Chiu C.-H."/>
            <person name="Lee Y.-S."/>
            <person name="Embley T.M."/>
            <person name="Coombs G.H."/>
            <person name="Mottram J.C."/>
            <person name="Tachezy J."/>
            <person name="Fraser-Liggett C.M."/>
            <person name="Johnson P.J."/>
        </authorList>
    </citation>
    <scope>NUCLEOTIDE SEQUENCE [LARGE SCALE GENOMIC DNA]</scope>
    <source>
        <strain evidence="3">G3</strain>
    </source>
</reference>
<dbReference type="STRING" id="5722.A2FVK4"/>
<dbReference type="SMR" id="A2FVK4"/>
<evidence type="ECO:0000259" key="2">
    <source>
        <dbReference type="PROSITE" id="PS50902"/>
    </source>
</evidence>
<dbReference type="AlphaFoldDB" id="A2FVK4"/>
<dbReference type="Proteomes" id="UP000001542">
    <property type="component" value="Unassembled WGS sequence"/>
</dbReference>
<dbReference type="PANTHER" id="PTHR19384:SF109">
    <property type="entry name" value="SULFITE REDUCTASE [NADPH] FLAVOPROTEIN COMPONENT"/>
    <property type="match status" value="1"/>
</dbReference>